<reference evidence="3" key="1">
    <citation type="submission" date="2021-01" db="EMBL/GenBank/DDBJ databases">
        <title>YIM 132084 draft genome.</title>
        <authorList>
            <person name="An D."/>
        </authorList>
    </citation>
    <scope>NUCLEOTIDE SEQUENCE</scope>
    <source>
        <strain evidence="3">YIM 132084</strain>
    </source>
</reference>
<dbReference type="Pfam" id="PF02515">
    <property type="entry name" value="CoA_transf_3"/>
    <property type="match status" value="1"/>
</dbReference>
<dbReference type="InterPro" id="IPR050483">
    <property type="entry name" value="CoA-transferase_III_domain"/>
</dbReference>
<evidence type="ECO:0000256" key="2">
    <source>
        <dbReference type="SAM" id="MobiDB-lite"/>
    </source>
</evidence>
<dbReference type="InterPro" id="IPR023606">
    <property type="entry name" value="CoA-Trfase_III_dom_1_sf"/>
</dbReference>
<proteinExistence type="predicted"/>
<keyword evidence="1 3" id="KW-0808">Transferase</keyword>
<organism evidence="3 4">
    <name type="scientific">Nakamurella leprariae</name>
    <dbReference type="NCBI Taxonomy" id="2803911"/>
    <lineage>
        <taxon>Bacteria</taxon>
        <taxon>Bacillati</taxon>
        <taxon>Actinomycetota</taxon>
        <taxon>Actinomycetes</taxon>
        <taxon>Nakamurellales</taxon>
        <taxon>Nakamurellaceae</taxon>
        <taxon>Nakamurella</taxon>
    </lineage>
</organism>
<dbReference type="AlphaFoldDB" id="A0A939C0D7"/>
<dbReference type="InterPro" id="IPR003673">
    <property type="entry name" value="CoA-Trfase_fam_III"/>
</dbReference>
<dbReference type="SUPFAM" id="SSF89796">
    <property type="entry name" value="CoA-transferase family III (CaiB/BaiF)"/>
    <property type="match status" value="1"/>
</dbReference>
<name>A0A939C0D7_9ACTN</name>
<keyword evidence="4" id="KW-1185">Reference proteome</keyword>
<dbReference type="Proteomes" id="UP000663792">
    <property type="component" value="Unassembled WGS sequence"/>
</dbReference>
<feature type="region of interest" description="Disordered" evidence="2">
    <location>
        <begin position="1"/>
        <end position="21"/>
    </location>
</feature>
<evidence type="ECO:0000313" key="4">
    <source>
        <dbReference type="Proteomes" id="UP000663792"/>
    </source>
</evidence>
<dbReference type="Gene3D" id="3.40.50.10540">
    <property type="entry name" value="Crotonobetainyl-coa:carnitine coa-transferase, domain 1"/>
    <property type="match status" value="1"/>
</dbReference>
<evidence type="ECO:0000313" key="3">
    <source>
        <dbReference type="EMBL" id="MBM9465924.1"/>
    </source>
</evidence>
<dbReference type="InterPro" id="IPR044855">
    <property type="entry name" value="CoA-Trfase_III_dom3_sf"/>
</dbReference>
<dbReference type="PANTHER" id="PTHR48207">
    <property type="entry name" value="SUCCINATE--HYDROXYMETHYLGLUTARATE COA-TRANSFERASE"/>
    <property type="match status" value="1"/>
</dbReference>
<comment type="caution">
    <text evidence="3">The sequence shown here is derived from an EMBL/GenBank/DDBJ whole genome shotgun (WGS) entry which is preliminary data.</text>
</comment>
<dbReference type="EMBL" id="JAERWK010000003">
    <property type="protein sequence ID" value="MBM9465924.1"/>
    <property type="molecule type" value="Genomic_DNA"/>
</dbReference>
<protein>
    <submittedName>
        <fullName evidence="3">CoA transferase</fullName>
    </submittedName>
</protein>
<sequence>MTEMLEPAGGTPPPTSRRTDLPLSGIRVLDLTMVWAGPFTTKQLADMGAEVIKVEGPGRTDLVRSLTVPDQSVDRPWDTSRYFHEYNRNKMGVAIDVRQDAGKKLLLQLAAISDVLIDNFRPGVLDRLGLAWDVLHAENPRLIQVSLPGYSDVPPERGLPGYGPNVEQMGGLAHLNGYHDGPPQKSGISYGDPVAGLGGAAAVLTALAQRDRTGVGMQIEVGQRNILIGLIGDALVGHQLGSAPVRMGNRSATVAPQGVYPTRGPDGSDADSADAWVAVTVASDSQWQATCALIERSDLAGLTTDDRLDRHDELDAAIAAWSRRRTAAEAADALQAAGVPAGPVLGPDALAEDEHLIERGFFVEVPHPHLGVTRLTAPTWDFDGLDIELTRAPGLGEHNIHVLRELLGYSDDDIAALHAAGVVAVRPAGR</sequence>
<dbReference type="PANTHER" id="PTHR48207:SF3">
    <property type="entry name" value="SUCCINATE--HYDROXYMETHYLGLUTARATE COA-TRANSFERASE"/>
    <property type="match status" value="1"/>
</dbReference>
<dbReference type="Gene3D" id="3.30.1540.10">
    <property type="entry name" value="formyl-coa transferase, domain 3"/>
    <property type="match status" value="1"/>
</dbReference>
<evidence type="ECO:0000256" key="1">
    <source>
        <dbReference type="ARBA" id="ARBA00022679"/>
    </source>
</evidence>
<gene>
    <name evidence="3" type="ORF">JL106_01355</name>
</gene>
<dbReference type="GO" id="GO:0008410">
    <property type="term" value="F:CoA-transferase activity"/>
    <property type="evidence" value="ECO:0007669"/>
    <property type="project" value="TreeGrafter"/>
</dbReference>
<accession>A0A939C0D7</accession>